<dbReference type="InterPro" id="IPR022385">
    <property type="entry name" value="Rhs_assc_core"/>
</dbReference>
<evidence type="ECO:0008006" key="4">
    <source>
        <dbReference type="Google" id="ProtNLM"/>
    </source>
</evidence>
<evidence type="ECO:0000256" key="1">
    <source>
        <dbReference type="SAM" id="MobiDB-lite"/>
    </source>
</evidence>
<name>A0A917XE67_9ACTN</name>
<organism evidence="2 3">
    <name type="scientific">Streptomyces fuscichromogenes</name>
    <dbReference type="NCBI Taxonomy" id="1324013"/>
    <lineage>
        <taxon>Bacteria</taxon>
        <taxon>Bacillati</taxon>
        <taxon>Actinomycetota</taxon>
        <taxon>Actinomycetes</taxon>
        <taxon>Kitasatosporales</taxon>
        <taxon>Streptomycetaceae</taxon>
        <taxon>Streptomyces</taxon>
    </lineage>
</organism>
<reference evidence="2" key="2">
    <citation type="submission" date="2020-09" db="EMBL/GenBank/DDBJ databases">
        <authorList>
            <person name="Sun Q."/>
            <person name="Zhou Y."/>
        </authorList>
    </citation>
    <scope>NUCLEOTIDE SEQUENCE</scope>
    <source>
        <strain evidence="2">CGMCC 4.7110</strain>
    </source>
</reference>
<feature type="compositionally biased region" description="Polar residues" evidence="1">
    <location>
        <begin position="164"/>
        <end position="173"/>
    </location>
</feature>
<evidence type="ECO:0000313" key="3">
    <source>
        <dbReference type="Proteomes" id="UP000653411"/>
    </source>
</evidence>
<feature type="compositionally biased region" description="Polar residues" evidence="1">
    <location>
        <begin position="136"/>
        <end position="152"/>
    </location>
</feature>
<feature type="compositionally biased region" description="Pro residues" evidence="1">
    <location>
        <begin position="119"/>
        <end position="129"/>
    </location>
</feature>
<protein>
    <recommendedName>
        <fullName evidence="4">RHS repeat-associated core domain-containing protein</fullName>
    </recommendedName>
</protein>
<dbReference type="Gene3D" id="2.180.10.10">
    <property type="entry name" value="RHS repeat-associated core"/>
    <property type="match status" value="1"/>
</dbReference>
<feature type="region of interest" description="Disordered" evidence="1">
    <location>
        <begin position="115"/>
        <end position="200"/>
    </location>
</feature>
<dbReference type="AlphaFoldDB" id="A0A917XE67"/>
<dbReference type="NCBIfam" id="TIGR03696">
    <property type="entry name" value="Rhs_assc_core"/>
    <property type="match status" value="1"/>
</dbReference>
<reference evidence="2" key="1">
    <citation type="journal article" date="2014" name="Int. J. Syst. Evol. Microbiol.">
        <title>Complete genome sequence of Corynebacterium casei LMG S-19264T (=DSM 44701T), isolated from a smear-ripened cheese.</title>
        <authorList>
            <consortium name="US DOE Joint Genome Institute (JGI-PGF)"/>
            <person name="Walter F."/>
            <person name="Albersmeier A."/>
            <person name="Kalinowski J."/>
            <person name="Ruckert C."/>
        </authorList>
    </citation>
    <scope>NUCLEOTIDE SEQUENCE</scope>
    <source>
        <strain evidence="2">CGMCC 4.7110</strain>
    </source>
</reference>
<gene>
    <name evidence="2" type="ORF">GCM10011578_043810</name>
</gene>
<proteinExistence type="predicted"/>
<sequence>MIPTDDQFPAALAAALALPFDYDDGNGVDFEPFPAFLSIEETAAWFRAWTGNAELDGDDFRVFGQHGAGGYAAFWLVRPHRPLVDQPVVFLGSEGETGAVTRDLGAFLWLLAGDTAPGKRPPQTSPTGPPATTGTWRLSPNGSRTTATSSDNGATWTTAGTATNHYGGSSDSPVWTRETDGSVPRDVADPTGGLAATTSGSDTTLQLCDIRGDVAVQLDLATTTATAFHYDENGNTQDATGTRYGWLGASRRASDTPSGLTLMGARLYTPATGCFLSQDPVEDRGANAYSYCSANPVDCSDIGGTWDFDGVEGPSTKAERDWCYWPSR</sequence>
<dbReference type="EMBL" id="BMML01000009">
    <property type="protein sequence ID" value="GGN15674.1"/>
    <property type="molecule type" value="Genomic_DNA"/>
</dbReference>
<dbReference type="Proteomes" id="UP000653411">
    <property type="component" value="Unassembled WGS sequence"/>
</dbReference>
<accession>A0A917XE67</accession>
<feature type="compositionally biased region" description="Low complexity" evidence="1">
    <location>
        <begin position="153"/>
        <end position="163"/>
    </location>
</feature>
<keyword evidence="3" id="KW-1185">Reference proteome</keyword>
<evidence type="ECO:0000313" key="2">
    <source>
        <dbReference type="EMBL" id="GGN15674.1"/>
    </source>
</evidence>
<dbReference type="RefSeq" id="WP_229713273.1">
    <property type="nucleotide sequence ID" value="NZ_BMML01000009.1"/>
</dbReference>
<comment type="caution">
    <text evidence="2">The sequence shown here is derived from an EMBL/GenBank/DDBJ whole genome shotgun (WGS) entry which is preliminary data.</text>
</comment>